<name>A0A1N6X0F7_9GAMM</name>
<feature type="signal peptide" evidence="1">
    <location>
        <begin position="1"/>
        <end position="28"/>
    </location>
</feature>
<dbReference type="AlphaFoldDB" id="A0A1N6X0F7"/>
<reference evidence="2 3" key="1">
    <citation type="submission" date="2017-01" db="EMBL/GenBank/DDBJ databases">
        <authorList>
            <person name="Mah S.A."/>
            <person name="Swanson W.J."/>
            <person name="Moy G.W."/>
            <person name="Vacquier V.D."/>
        </authorList>
    </citation>
    <scope>NUCLEOTIDE SEQUENCE [LARGE SCALE GENOMIC DNA]</scope>
    <source>
        <strain evidence="2 3">DSM 7027</strain>
    </source>
</reference>
<feature type="chain" id="PRO_5012003548" description="CpeT/CpcT family" evidence="1">
    <location>
        <begin position="29"/>
        <end position="218"/>
    </location>
</feature>
<evidence type="ECO:0000313" key="3">
    <source>
        <dbReference type="Proteomes" id="UP000186895"/>
    </source>
</evidence>
<proteinExistence type="predicted"/>
<evidence type="ECO:0008006" key="4">
    <source>
        <dbReference type="Google" id="ProtNLM"/>
    </source>
</evidence>
<dbReference type="STRING" id="49186.SAMN05421647_11252"/>
<dbReference type="Proteomes" id="UP000186895">
    <property type="component" value="Unassembled WGS sequence"/>
</dbReference>
<organism evidence="2 3">
    <name type="scientific">Marinobacterium stanieri</name>
    <dbReference type="NCBI Taxonomy" id="49186"/>
    <lineage>
        <taxon>Bacteria</taxon>
        <taxon>Pseudomonadati</taxon>
        <taxon>Pseudomonadota</taxon>
        <taxon>Gammaproteobacteria</taxon>
        <taxon>Oceanospirillales</taxon>
        <taxon>Oceanospirillaceae</taxon>
        <taxon>Marinobacterium</taxon>
    </lineage>
</organism>
<sequence>MSSNVFTRCAMTSTCLMVLSSVQLPAWAEEPAAPSQESFRFAVPQHYVLVEHSVIPSLQGGSVTFAPEDVADPGERILHLQTYLADYYPEALAALAPSKPREFLNLVLDTELQKNCTEYTLDSGKIRKRNGGIRINWWTSCQLKSDSAQYRFERGRMFLSESGGYFISHLNMSQNKDHTFKRPEIHWFDKYLFNSGLCTKGIDCGEEGALVNELFTEK</sequence>
<dbReference type="RefSeq" id="WP_076465793.1">
    <property type="nucleotide sequence ID" value="NZ_FTMN01000012.1"/>
</dbReference>
<accession>A0A1N6X0F7</accession>
<evidence type="ECO:0000256" key="1">
    <source>
        <dbReference type="SAM" id="SignalP"/>
    </source>
</evidence>
<protein>
    <recommendedName>
        <fullName evidence="4">CpeT/CpcT family</fullName>
    </recommendedName>
</protein>
<keyword evidence="3" id="KW-1185">Reference proteome</keyword>
<keyword evidence="1" id="KW-0732">Signal</keyword>
<gene>
    <name evidence="2" type="ORF">SAMN05421647_11252</name>
</gene>
<dbReference type="EMBL" id="FTMN01000012">
    <property type="protein sequence ID" value="SIQ95751.1"/>
    <property type="molecule type" value="Genomic_DNA"/>
</dbReference>
<evidence type="ECO:0000313" key="2">
    <source>
        <dbReference type="EMBL" id="SIQ95751.1"/>
    </source>
</evidence>